<feature type="transmembrane region" description="Helical" evidence="10">
    <location>
        <begin position="444"/>
        <end position="465"/>
    </location>
</feature>
<protein>
    <recommendedName>
        <fullName evidence="13">Lipid II flippase MurJ</fullName>
    </recommendedName>
</protein>
<accession>A0A447CWN1</accession>
<feature type="transmembrane region" description="Helical" evidence="10">
    <location>
        <begin position="353"/>
        <end position="375"/>
    </location>
</feature>
<dbReference type="InterPro" id="IPR004268">
    <property type="entry name" value="MurJ"/>
</dbReference>
<dbReference type="Proteomes" id="UP000289200">
    <property type="component" value="Unassembled WGS sequence"/>
</dbReference>
<proteinExistence type="inferred from homology"/>
<name>A0A447CWN1_9BRAD</name>
<organism evidence="11 12">
    <name type="scientific">Rhodoplanes serenus</name>
    <dbReference type="NCBI Taxonomy" id="200615"/>
    <lineage>
        <taxon>Bacteria</taxon>
        <taxon>Pseudomonadati</taxon>
        <taxon>Pseudomonadota</taxon>
        <taxon>Alphaproteobacteria</taxon>
        <taxon>Hyphomicrobiales</taxon>
        <taxon>Nitrobacteraceae</taxon>
        <taxon>Rhodoplanes</taxon>
    </lineage>
</organism>
<dbReference type="PANTHER" id="PTHR47019:SF1">
    <property type="entry name" value="LIPID II FLIPPASE MURJ"/>
    <property type="match status" value="1"/>
</dbReference>
<dbReference type="Pfam" id="PF03023">
    <property type="entry name" value="MurJ"/>
    <property type="match status" value="1"/>
</dbReference>
<keyword evidence="6 10" id="KW-1133">Transmembrane helix</keyword>
<gene>
    <name evidence="11" type="ORF">RHODGE_RHODGE_02878</name>
</gene>
<evidence type="ECO:0000256" key="3">
    <source>
        <dbReference type="ARBA" id="ARBA00022692"/>
    </source>
</evidence>
<dbReference type="EMBL" id="UWOC01000152">
    <property type="protein sequence ID" value="VCU09709.1"/>
    <property type="molecule type" value="Genomic_DNA"/>
</dbReference>
<dbReference type="PANTHER" id="PTHR47019">
    <property type="entry name" value="LIPID II FLIPPASE MURJ"/>
    <property type="match status" value="1"/>
</dbReference>
<keyword evidence="4" id="KW-0133">Cell shape</keyword>
<evidence type="ECO:0000256" key="2">
    <source>
        <dbReference type="ARBA" id="ARBA00022475"/>
    </source>
</evidence>
<feature type="transmembrane region" description="Helical" evidence="10">
    <location>
        <begin position="173"/>
        <end position="191"/>
    </location>
</feature>
<evidence type="ECO:0008006" key="13">
    <source>
        <dbReference type="Google" id="ProtNLM"/>
    </source>
</evidence>
<evidence type="ECO:0000256" key="10">
    <source>
        <dbReference type="SAM" id="Phobius"/>
    </source>
</evidence>
<keyword evidence="3 10" id="KW-0812">Transmembrane</keyword>
<evidence type="ECO:0000256" key="6">
    <source>
        <dbReference type="ARBA" id="ARBA00022989"/>
    </source>
</evidence>
<feature type="transmembrane region" description="Helical" evidence="10">
    <location>
        <begin position="417"/>
        <end position="437"/>
    </location>
</feature>
<keyword evidence="12" id="KW-1185">Reference proteome</keyword>
<dbReference type="AlphaFoldDB" id="A0A447CWN1"/>
<keyword evidence="5" id="KW-0573">Peptidoglycan synthesis</keyword>
<keyword evidence="2" id="KW-1003">Cell membrane</keyword>
<evidence type="ECO:0000256" key="9">
    <source>
        <dbReference type="ARBA" id="ARBA00061532"/>
    </source>
</evidence>
<evidence type="ECO:0000256" key="4">
    <source>
        <dbReference type="ARBA" id="ARBA00022960"/>
    </source>
</evidence>
<evidence type="ECO:0000313" key="11">
    <source>
        <dbReference type="EMBL" id="VCU09709.1"/>
    </source>
</evidence>
<dbReference type="InterPro" id="IPR051050">
    <property type="entry name" value="Lipid_II_flippase_MurJ/MviN"/>
</dbReference>
<evidence type="ECO:0000256" key="8">
    <source>
        <dbReference type="ARBA" id="ARBA00060041"/>
    </source>
</evidence>
<feature type="transmembrane region" description="Helical" evidence="10">
    <location>
        <begin position="97"/>
        <end position="121"/>
    </location>
</feature>
<feature type="transmembrane region" description="Helical" evidence="10">
    <location>
        <begin position="387"/>
        <end position="405"/>
    </location>
</feature>
<evidence type="ECO:0000256" key="5">
    <source>
        <dbReference type="ARBA" id="ARBA00022984"/>
    </source>
</evidence>
<keyword evidence="7 10" id="KW-0472">Membrane</keyword>
<reference evidence="12" key="1">
    <citation type="submission" date="2018-10" db="EMBL/GenBank/DDBJ databases">
        <authorList>
            <person name="Peiro R."/>
            <person name="Begona"/>
            <person name="Cbmso G."/>
            <person name="Lopez M."/>
            <person name="Gonzalez S."/>
            <person name="Sacristan E."/>
            <person name="Castillo E."/>
        </authorList>
    </citation>
    <scope>NUCLEOTIDE SEQUENCE [LARGE SCALE GENOMIC DNA]</scope>
</reference>
<evidence type="ECO:0000313" key="12">
    <source>
        <dbReference type="Proteomes" id="UP000289200"/>
    </source>
</evidence>
<feature type="transmembrane region" description="Helical" evidence="10">
    <location>
        <begin position="477"/>
        <end position="497"/>
    </location>
</feature>
<dbReference type="GO" id="GO:0005886">
    <property type="term" value="C:plasma membrane"/>
    <property type="evidence" value="ECO:0007669"/>
    <property type="project" value="UniProtKB-SubCell"/>
</dbReference>
<dbReference type="OrthoDB" id="8454578at2"/>
<comment type="caution">
    <text evidence="11">The sequence shown here is derived from an EMBL/GenBank/DDBJ whole genome shotgun (WGS) entry which is preliminary data.</text>
</comment>
<feature type="transmembrane region" description="Helical" evidence="10">
    <location>
        <begin position="311"/>
        <end position="333"/>
    </location>
</feature>
<feature type="transmembrane region" description="Helical" evidence="10">
    <location>
        <begin position="141"/>
        <end position="161"/>
    </location>
</feature>
<dbReference type="GO" id="GO:0015648">
    <property type="term" value="F:lipid-linked peptidoglycan transporter activity"/>
    <property type="evidence" value="ECO:0007669"/>
    <property type="project" value="TreeGrafter"/>
</dbReference>
<dbReference type="GO" id="GO:0034204">
    <property type="term" value="P:lipid translocation"/>
    <property type="evidence" value="ECO:0007669"/>
    <property type="project" value="TreeGrafter"/>
</dbReference>
<dbReference type="GO" id="GO:0008360">
    <property type="term" value="P:regulation of cell shape"/>
    <property type="evidence" value="ECO:0007669"/>
    <property type="project" value="UniProtKB-KW"/>
</dbReference>
<sequence>MTPAVVDDDPPSGSPARSRRRMVAGLMGGALVGKLLGFARELTMAQVLGASLVADGFRGALTAILLPLAFLQNESVPAIMIPGQRDAQLRGDAPERLAALTVALTLLAVVLMLAVQAAGAWWVDAVVGGFVAEGRAMTLDFVRIMALGMPASVALNCLAAGEIALGRARLTNLRAGLLNVCIMIGLVLLALTGRIDLLAWAFTIAFNGLAAWGVWALWREGHLSLAGARPALVMEAGLDFLGRLRPLLALPFAEQINIWVERLMASRIGTGTVASMDYARTLTDSALLLVSQPVGLGVLSSRPPADQRARIEALAAPVLALALPASAFLVVFAPDVVRLVFFRGAFTEQGVVLTSQTLRGIAVGLWASTLGWILLRTLNSTGRNARAAFVLVTAYAANVAVNLATSGLQQTTDAGPLLLGLGEAVRSLVLLGGAVLALECRGRLAVLVLIGCGPAAVMLGAGWLIQGEMAGLVPRLAAGAAACLATIALAAAVLMPATCRAVLAHIRDTAVNRWRRR</sequence>
<evidence type="ECO:0000256" key="1">
    <source>
        <dbReference type="ARBA" id="ARBA00004651"/>
    </source>
</evidence>
<dbReference type="RefSeq" id="WP_129609536.1">
    <property type="nucleotide sequence ID" value="NZ_UWOC01000152.1"/>
</dbReference>
<feature type="transmembrane region" description="Helical" evidence="10">
    <location>
        <begin position="197"/>
        <end position="218"/>
    </location>
</feature>
<dbReference type="GO" id="GO:0009252">
    <property type="term" value="P:peptidoglycan biosynthetic process"/>
    <property type="evidence" value="ECO:0007669"/>
    <property type="project" value="UniProtKB-KW"/>
</dbReference>
<comment type="similarity">
    <text evidence="9">Belongs to the MurJ/MviN family.</text>
</comment>
<comment type="function">
    <text evidence="8">Involved in peptidoglycan biosynthesis. Transports lipid-linked peptidoglycan precursors from the inner to the outer leaflet of the cytoplasmic membrane.</text>
</comment>
<comment type="subcellular location">
    <subcellularLocation>
        <location evidence="1">Cell membrane</location>
        <topology evidence="1">Multi-pass membrane protein</topology>
    </subcellularLocation>
</comment>
<evidence type="ECO:0000256" key="7">
    <source>
        <dbReference type="ARBA" id="ARBA00023136"/>
    </source>
</evidence>